<protein>
    <submittedName>
        <fullName evidence="2">Uncharacterized protein</fullName>
    </submittedName>
</protein>
<feature type="compositionally biased region" description="Pro residues" evidence="1">
    <location>
        <begin position="56"/>
        <end position="67"/>
    </location>
</feature>
<dbReference type="EMBL" id="CP050692">
    <property type="protein sequence ID" value="QIT46741.1"/>
    <property type="molecule type" value="Genomic_DNA"/>
</dbReference>
<accession>A0AAE6YBY5</accession>
<name>A0AAE6YBY5_STRAT</name>
<proteinExistence type="predicted"/>
<organism evidence="2 3">
    <name type="scientific">Streptomyces antibioticus</name>
    <dbReference type="NCBI Taxonomy" id="1890"/>
    <lineage>
        <taxon>Bacteria</taxon>
        <taxon>Bacillati</taxon>
        <taxon>Actinomycetota</taxon>
        <taxon>Actinomycetes</taxon>
        <taxon>Kitasatosporales</taxon>
        <taxon>Streptomycetaceae</taxon>
        <taxon>Streptomyces</taxon>
    </lineage>
</organism>
<dbReference type="RefSeq" id="WP_167797262.1">
    <property type="nucleotide sequence ID" value="NZ_CM007717.1"/>
</dbReference>
<evidence type="ECO:0000256" key="1">
    <source>
        <dbReference type="SAM" id="MobiDB-lite"/>
    </source>
</evidence>
<evidence type="ECO:0000313" key="3">
    <source>
        <dbReference type="Proteomes" id="UP000502504"/>
    </source>
</evidence>
<sequence length="100" mass="9927">MDAPAPPARFDAPSVFRTAGAALFVADGEAEAEGDAEALAVEDTETDTEGEGVPRPGSPAPVSPPAAHPAVPSTKIMAAQGASPREPPVLTVSAHVTDAS</sequence>
<reference evidence="2 3" key="1">
    <citation type="submission" date="2020-03" db="EMBL/GenBank/DDBJ databases">
        <title>Is there a link between lipid content and antibiotic production in Streptomyces?</title>
        <authorList>
            <person name="David M."/>
            <person name="Lejeune C."/>
            <person name="Abreu S."/>
            <person name="Thibessard A."/>
            <person name="Leblond P."/>
            <person name="Chaminade P."/>
            <person name="Virolle M.-J."/>
        </authorList>
    </citation>
    <scope>NUCLEOTIDE SEQUENCE [LARGE SCALE GENOMIC DNA]</scope>
    <source>
        <strain evidence="2 3">DSM 41481</strain>
    </source>
</reference>
<dbReference type="AlphaFoldDB" id="A0AAE6YBY5"/>
<dbReference type="Proteomes" id="UP000502504">
    <property type="component" value="Chromosome"/>
</dbReference>
<feature type="region of interest" description="Disordered" evidence="1">
    <location>
        <begin position="42"/>
        <end position="88"/>
    </location>
</feature>
<evidence type="ECO:0000313" key="2">
    <source>
        <dbReference type="EMBL" id="QIT46741.1"/>
    </source>
</evidence>
<gene>
    <name evidence="2" type="ORF">HCX60_27130</name>
</gene>